<gene>
    <name evidence="6" type="ORF">FM104_09770</name>
</gene>
<dbReference type="Proteomes" id="UP000196320">
    <property type="component" value="Unassembled WGS sequence"/>
</dbReference>
<reference evidence="6 7" key="1">
    <citation type="submission" date="2017-02" db="EMBL/GenBank/DDBJ databases">
        <authorList>
            <person name="Peterson S.W."/>
        </authorList>
    </citation>
    <scope>NUCLEOTIDE SEQUENCE [LARGE SCALE GENOMIC DNA]</scope>
    <source>
        <strain evidence="6 7">B Mb 05.01</strain>
    </source>
</reference>
<sequence length="336" mass="35601">MRIGVIGLGRMGMAHAANLAHHPGVDTVVLFGRDPGRVDAAASALTESPSRTGEVEVAAGGVETAITGLDGLVVATTTATHSQFARLAAHSGVPSLVEKPLALDLDELTALSAELDALDAPVMVGFHRRYDTGYRRLRQRVEEGDAGTLRLVRGTSHDHRPLPLGYIPVSGGVWRDLLIHDFDIVPWITGERVVAVEAFASVLDEPEYARHGDADTAVAVLTLESGAFAVLSGTRRNGAGQDVRTEVYGTRGTFEAGLDSRTPVVSTEPGVEPPSATHDDFTDRFASAFRNEIDHFVRMASGEAGNLTPPGEGLSSLRIAMAAEESVRSGRQVALR</sequence>
<dbReference type="AlphaFoldDB" id="A0A1R4K0R1"/>
<dbReference type="RefSeq" id="WP_087131901.1">
    <property type="nucleotide sequence ID" value="NZ_FUKO01000022.1"/>
</dbReference>
<evidence type="ECO:0000256" key="2">
    <source>
        <dbReference type="ARBA" id="ARBA00023002"/>
    </source>
</evidence>
<dbReference type="GO" id="GO:0000166">
    <property type="term" value="F:nucleotide binding"/>
    <property type="evidence" value="ECO:0007669"/>
    <property type="project" value="InterPro"/>
</dbReference>
<evidence type="ECO:0000259" key="4">
    <source>
        <dbReference type="Pfam" id="PF01408"/>
    </source>
</evidence>
<keyword evidence="2 6" id="KW-0560">Oxidoreductase</keyword>
<dbReference type="OrthoDB" id="256869at2"/>
<comment type="similarity">
    <text evidence="1">Belongs to the Gfo/Idh/MocA family.</text>
</comment>
<proteinExistence type="inferred from homology"/>
<evidence type="ECO:0000313" key="6">
    <source>
        <dbReference type="EMBL" id="SJN37754.1"/>
    </source>
</evidence>
<dbReference type="Gene3D" id="3.40.50.720">
    <property type="entry name" value="NAD(P)-binding Rossmann-like Domain"/>
    <property type="match status" value="1"/>
</dbReference>
<name>A0A1R4K0R1_9MICO</name>
<dbReference type="InterPro" id="IPR055170">
    <property type="entry name" value="GFO_IDH_MocA-like_dom"/>
</dbReference>
<dbReference type="GO" id="GO:0050112">
    <property type="term" value="F:inositol 2-dehydrogenase (NAD+) activity"/>
    <property type="evidence" value="ECO:0007669"/>
    <property type="project" value="UniProtKB-EC"/>
</dbReference>
<feature type="domain" description="Gfo/Idh/MocA-like oxidoreductase N-terminal" evidence="4">
    <location>
        <begin position="1"/>
        <end position="126"/>
    </location>
</feature>
<dbReference type="SUPFAM" id="SSF51735">
    <property type="entry name" value="NAD(P)-binding Rossmann-fold domains"/>
    <property type="match status" value="1"/>
</dbReference>
<dbReference type="Pfam" id="PF01408">
    <property type="entry name" value="GFO_IDH_MocA"/>
    <property type="match status" value="1"/>
</dbReference>
<evidence type="ECO:0000256" key="3">
    <source>
        <dbReference type="ARBA" id="ARBA00023027"/>
    </source>
</evidence>
<keyword evidence="3" id="KW-0520">NAD</keyword>
<dbReference type="PANTHER" id="PTHR42840:SF3">
    <property type="entry name" value="BINDING ROSSMANN FOLD OXIDOREDUCTASE, PUTATIVE (AFU_ORTHOLOGUE AFUA_2G10240)-RELATED"/>
    <property type="match status" value="1"/>
</dbReference>
<evidence type="ECO:0000256" key="1">
    <source>
        <dbReference type="ARBA" id="ARBA00010928"/>
    </source>
</evidence>
<dbReference type="Pfam" id="PF22725">
    <property type="entry name" value="GFO_IDH_MocA_C3"/>
    <property type="match status" value="1"/>
</dbReference>
<evidence type="ECO:0000259" key="5">
    <source>
        <dbReference type="Pfam" id="PF22725"/>
    </source>
</evidence>
<dbReference type="PANTHER" id="PTHR42840">
    <property type="entry name" value="NAD(P)-BINDING ROSSMANN-FOLD SUPERFAMILY PROTEIN-RELATED"/>
    <property type="match status" value="1"/>
</dbReference>
<dbReference type="EC" id="1.1.1.18" evidence="6"/>
<dbReference type="SUPFAM" id="SSF55347">
    <property type="entry name" value="Glyceraldehyde-3-phosphate dehydrogenase-like, C-terminal domain"/>
    <property type="match status" value="1"/>
</dbReference>
<keyword evidence="7" id="KW-1185">Reference proteome</keyword>
<accession>A0A1R4K0R1</accession>
<protein>
    <submittedName>
        <fullName evidence="6">Myo-inositol 2-dehydrogenase</fullName>
        <ecNumber evidence="6">1.1.1.18</ecNumber>
    </submittedName>
</protein>
<evidence type="ECO:0000313" key="7">
    <source>
        <dbReference type="Proteomes" id="UP000196320"/>
    </source>
</evidence>
<feature type="domain" description="GFO/IDH/MocA-like oxidoreductase" evidence="5">
    <location>
        <begin position="134"/>
        <end position="255"/>
    </location>
</feature>
<dbReference type="Gene3D" id="3.30.360.10">
    <property type="entry name" value="Dihydrodipicolinate Reductase, domain 2"/>
    <property type="match status" value="1"/>
</dbReference>
<dbReference type="EMBL" id="FUKO01000022">
    <property type="protein sequence ID" value="SJN37754.1"/>
    <property type="molecule type" value="Genomic_DNA"/>
</dbReference>
<organism evidence="6 7">
    <name type="scientific">Microbacterium esteraromaticum</name>
    <dbReference type="NCBI Taxonomy" id="57043"/>
    <lineage>
        <taxon>Bacteria</taxon>
        <taxon>Bacillati</taxon>
        <taxon>Actinomycetota</taxon>
        <taxon>Actinomycetes</taxon>
        <taxon>Micrococcales</taxon>
        <taxon>Microbacteriaceae</taxon>
        <taxon>Microbacterium</taxon>
    </lineage>
</organism>
<dbReference type="InterPro" id="IPR000683">
    <property type="entry name" value="Gfo/Idh/MocA-like_OxRdtase_N"/>
</dbReference>
<dbReference type="InterPro" id="IPR036291">
    <property type="entry name" value="NAD(P)-bd_dom_sf"/>
</dbReference>